<protein>
    <recommendedName>
        <fullName evidence="3">protein-serine/threonine phosphatase</fullName>
        <ecNumber evidence="3">3.1.3.16</ecNumber>
    </recommendedName>
</protein>
<feature type="compositionally biased region" description="Basic and acidic residues" evidence="10">
    <location>
        <begin position="250"/>
        <end position="271"/>
    </location>
</feature>
<comment type="similarity">
    <text evidence="2 9">Belongs to the PP2C family.</text>
</comment>
<evidence type="ECO:0000256" key="1">
    <source>
        <dbReference type="ARBA" id="ARBA00001936"/>
    </source>
</evidence>
<evidence type="ECO:0000256" key="5">
    <source>
        <dbReference type="ARBA" id="ARBA00022801"/>
    </source>
</evidence>
<evidence type="ECO:0000256" key="4">
    <source>
        <dbReference type="ARBA" id="ARBA00022723"/>
    </source>
</evidence>
<evidence type="ECO:0000256" key="6">
    <source>
        <dbReference type="ARBA" id="ARBA00022842"/>
    </source>
</evidence>
<dbReference type="PANTHER" id="PTHR13832">
    <property type="entry name" value="PROTEIN PHOSPHATASE 2C"/>
    <property type="match status" value="1"/>
</dbReference>
<evidence type="ECO:0000256" key="10">
    <source>
        <dbReference type="SAM" id="MobiDB-lite"/>
    </source>
</evidence>
<reference evidence="12" key="1">
    <citation type="journal article" date="2014" name="Insect Biochem. Mol. Biol.">
        <title>An insight into the sialome of the frog biting fly, Corethrella appendiculata.</title>
        <authorList>
            <person name="Ribeiro J.M.C."/>
            <person name="Chagas A.C."/>
            <person name="Pham V.M."/>
            <person name="Lounibos L.P."/>
            <person name="Calvo E."/>
        </authorList>
    </citation>
    <scope>NUCLEOTIDE SEQUENCE</scope>
    <source>
        <tissue evidence="12">Salivary glands</tissue>
    </source>
</reference>
<feature type="compositionally biased region" description="Basic and acidic residues" evidence="10">
    <location>
        <begin position="302"/>
        <end position="311"/>
    </location>
</feature>
<evidence type="ECO:0000256" key="7">
    <source>
        <dbReference type="ARBA" id="ARBA00022912"/>
    </source>
</evidence>
<name>U5EYB3_9DIPT</name>
<dbReference type="InterPro" id="IPR001932">
    <property type="entry name" value="PPM-type_phosphatase-like_dom"/>
</dbReference>
<evidence type="ECO:0000313" key="12">
    <source>
        <dbReference type="EMBL" id="JAB59467.1"/>
    </source>
</evidence>
<dbReference type="GO" id="GO:0004722">
    <property type="term" value="F:protein serine/threonine phosphatase activity"/>
    <property type="evidence" value="ECO:0007669"/>
    <property type="project" value="UniProtKB-EC"/>
</dbReference>
<dbReference type="Pfam" id="PF00481">
    <property type="entry name" value="PP2C"/>
    <property type="match status" value="2"/>
</dbReference>
<feature type="compositionally biased region" description="Low complexity" evidence="10">
    <location>
        <begin position="189"/>
        <end position="223"/>
    </location>
</feature>
<organism evidence="12">
    <name type="scientific">Corethrella appendiculata</name>
    <dbReference type="NCBI Taxonomy" id="1370023"/>
    <lineage>
        <taxon>Eukaryota</taxon>
        <taxon>Metazoa</taxon>
        <taxon>Ecdysozoa</taxon>
        <taxon>Arthropoda</taxon>
        <taxon>Hexapoda</taxon>
        <taxon>Insecta</taxon>
        <taxon>Pterygota</taxon>
        <taxon>Neoptera</taxon>
        <taxon>Endopterygota</taxon>
        <taxon>Diptera</taxon>
        <taxon>Nematocera</taxon>
        <taxon>Culicoidea</taxon>
        <taxon>Chaoboridae</taxon>
        <taxon>Corethrella</taxon>
    </lineage>
</organism>
<dbReference type="PANTHER" id="PTHR13832:SF803">
    <property type="entry name" value="PROTEIN PHOSPHATASE 1G"/>
    <property type="match status" value="1"/>
</dbReference>
<accession>U5EYB3</accession>
<dbReference type="SMART" id="SM00332">
    <property type="entry name" value="PP2Cc"/>
    <property type="match status" value="1"/>
</dbReference>
<dbReference type="InterPro" id="IPR000222">
    <property type="entry name" value="PP2C_BS"/>
</dbReference>
<dbReference type="AlphaFoldDB" id="U5EYB3"/>
<evidence type="ECO:0000259" key="11">
    <source>
        <dbReference type="PROSITE" id="PS51746"/>
    </source>
</evidence>
<evidence type="ECO:0000256" key="2">
    <source>
        <dbReference type="ARBA" id="ARBA00006702"/>
    </source>
</evidence>
<evidence type="ECO:0000256" key="8">
    <source>
        <dbReference type="ARBA" id="ARBA00023211"/>
    </source>
</evidence>
<feature type="region of interest" description="Disordered" evidence="10">
    <location>
        <begin position="160"/>
        <end position="419"/>
    </location>
</feature>
<feature type="compositionally biased region" description="Low complexity" evidence="10">
    <location>
        <begin position="635"/>
        <end position="645"/>
    </location>
</feature>
<keyword evidence="6" id="KW-0460">Magnesium</keyword>
<feature type="compositionally biased region" description="Polar residues" evidence="10">
    <location>
        <begin position="238"/>
        <end position="249"/>
    </location>
</feature>
<proteinExistence type="evidence at transcript level"/>
<dbReference type="CDD" id="cd00143">
    <property type="entry name" value="PP2Cc"/>
    <property type="match status" value="2"/>
</dbReference>
<keyword evidence="7 9" id="KW-0904">Protein phosphatase</keyword>
<feature type="compositionally biased region" description="Low complexity" evidence="10">
    <location>
        <begin position="669"/>
        <end position="680"/>
    </location>
</feature>
<feature type="compositionally biased region" description="Low complexity" evidence="10">
    <location>
        <begin position="349"/>
        <end position="365"/>
    </location>
</feature>
<dbReference type="EMBL" id="GANO01000404">
    <property type="protein sequence ID" value="JAB59467.1"/>
    <property type="molecule type" value="mRNA"/>
</dbReference>
<evidence type="ECO:0000256" key="3">
    <source>
        <dbReference type="ARBA" id="ARBA00013081"/>
    </source>
</evidence>
<keyword evidence="4" id="KW-0479">Metal-binding</keyword>
<feature type="compositionally biased region" description="Acidic residues" evidence="10">
    <location>
        <begin position="369"/>
        <end position="419"/>
    </location>
</feature>
<evidence type="ECO:0000256" key="9">
    <source>
        <dbReference type="RuleBase" id="RU003465"/>
    </source>
</evidence>
<dbReference type="Gene3D" id="3.60.40.10">
    <property type="entry name" value="PPM-type phosphatase domain"/>
    <property type="match status" value="2"/>
</dbReference>
<dbReference type="InterPro" id="IPR036457">
    <property type="entry name" value="PPM-type-like_dom_sf"/>
</dbReference>
<feature type="compositionally biased region" description="Basic and acidic residues" evidence="10">
    <location>
        <begin position="648"/>
        <end position="668"/>
    </location>
</feature>
<feature type="compositionally biased region" description="Basic and acidic residues" evidence="10">
    <location>
        <begin position="160"/>
        <end position="173"/>
    </location>
</feature>
<feature type="region of interest" description="Disordered" evidence="10">
    <location>
        <begin position="620"/>
        <end position="680"/>
    </location>
</feature>
<dbReference type="GO" id="GO:0046872">
    <property type="term" value="F:metal ion binding"/>
    <property type="evidence" value="ECO:0007669"/>
    <property type="project" value="UniProtKB-KW"/>
</dbReference>
<dbReference type="InterPro" id="IPR015655">
    <property type="entry name" value="PP2C"/>
</dbReference>
<dbReference type="EC" id="3.1.3.16" evidence="3"/>
<feature type="compositionally biased region" description="Basic and acidic residues" evidence="10">
    <location>
        <begin position="332"/>
        <end position="343"/>
    </location>
</feature>
<dbReference type="SUPFAM" id="SSF81606">
    <property type="entry name" value="PP2C-like"/>
    <property type="match status" value="2"/>
</dbReference>
<sequence length="680" mass="73934">MGAYLSQPNTTKNSSDEDKLFLACGSSSMQGWRISQEDAHNCILEFDTNTSFFAVYDGHGGSEVAAYCSKFLPDFLKKLQSYTDKDFEKALKDAFIGFDATLLEKNVIDELKKLATKNSYEDEAVEEEEYDNEDENVADLYKEATMPLNELLKQYKDKKNPALQKLKDKDDKTPISPFLKGKRRSPNEAGASSSSGCNSGASSSKACSSSSSSSSNHAGSSSSMVPERLATKDDNETVDSTVSSSNQSESCKDDAKLKAEPSSSDEKHAEQSNEISDTSSSSKNGTTAKPTEMPDISSSTSDEAKKDKSKTTEGSSVKVINGDITSSTSEMSSEKGKIPHENGEVTSNSSPEAIAKKSSAAAMKATNNLDDDSSDEDTDDEEFPAADDTSSTEEGEECDEEMEDAEEEEIEEEDEDEEDYLAEEDEAFINSIVNEPGKDSGCTAVVALLHGKDLYVANAGDSRCVVCRKGQAVEMSLDHKPEDQIEFERIKKAGGRVTLDGRVNGGLNLSRAIGDHGYKMNKELSAEEQMISALPDVKKLELTDDDEFMVLACDGIWNYMTSEDVVEFIQKRIQSGITKMSLICEEMFDHCLAPHTMGDGTGCDNMTAIIVQFKSNSANKPEATVSRKRAASPDTKSTTAETTNENEQEQKRQKTVDVEAEVKSDEKSTTAAVAETSEST</sequence>
<dbReference type="PROSITE" id="PS51746">
    <property type="entry name" value="PPM_2"/>
    <property type="match status" value="1"/>
</dbReference>
<feature type="domain" description="PPM-type phosphatase" evidence="11">
    <location>
        <begin position="23"/>
        <end position="613"/>
    </location>
</feature>
<comment type="cofactor">
    <cofactor evidence="1">
        <name>Mn(2+)</name>
        <dbReference type="ChEBI" id="CHEBI:29035"/>
    </cofactor>
</comment>
<dbReference type="PROSITE" id="PS01032">
    <property type="entry name" value="PPM_1"/>
    <property type="match status" value="1"/>
</dbReference>
<keyword evidence="5 9" id="KW-0378">Hydrolase</keyword>
<keyword evidence="8" id="KW-0464">Manganese</keyword>
<feature type="compositionally biased region" description="Polar residues" evidence="10">
    <location>
        <begin position="272"/>
        <end position="289"/>
    </location>
</feature>